<feature type="domain" description="Phorbol-ester/DAG-type" evidence="4">
    <location>
        <begin position="31"/>
        <end position="82"/>
    </location>
</feature>
<dbReference type="Pfam" id="PF00130">
    <property type="entry name" value="C1_1"/>
    <property type="match status" value="1"/>
</dbReference>
<dbReference type="PROSITE" id="PS50081">
    <property type="entry name" value="ZF_DAG_PE_2"/>
    <property type="match status" value="1"/>
</dbReference>
<protein>
    <recommendedName>
        <fullName evidence="4">Phorbol-ester/DAG-type domain-containing protein</fullName>
    </recommendedName>
</protein>
<accession>A0A151Z3X5</accession>
<evidence type="ECO:0000256" key="2">
    <source>
        <dbReference type="ARBA" id="ARBA00022833"/>
    </source>
</evidence>
<feature type="region of interest" description="Disordered" evidence="3">
    <location>
        <begin position="299"/>
        <end position="321"/>
    </location>
</feature>
<dbReference type="STRING" id="361077.A0A151Z3X5"/>
<gene>
    <name evidence="5" type="ORF">DLAC_11360</name>
</gene>
<dbReference type="GO" id="GO:0046872">
    <property type="term" value="F:metal ion binding"/>
    <property type="evidence" value="ECO:0007669"/>
    <property type="project" value="UniProtKB-KW"/>
</dbReference>
<dbReference type="SUPFAM" id="SSF57889">
    <property type="entry name" value="Cysteine-rich domain"/>
    <property type="match status" value="1"/>
</dbReference>
<comment type="caution">
    <text evidence="5">The sequence shown here is derived from an EMBL/GenBank/DDBJ whole genome shotgun (WGS) entry which is preliminary data.</text>
</comment>
<evidence type="ECO:0000313" key="5">
    <source>
        <dbReference type="EMBL" id="KYQ88617.1"/>
    </source>
</evidence>
<dbReference type="Gene3D" id="3.30.60.20">
    <property type="match status" value="1"/>
</dbReference>
<dbReference type="SMART" id="SM00109">
    <property type="entry name" value="C1"/>
    <property type="match status" value="1"/>
</dbReference>
<evidence type="ECO:0000256" key="3">
    <source>
        <dbReference type="SAM" id="MobiDB-lite"/>
    </source>
</evidence>
<keyword evidence="6" id="KW-1185">Reference proteome</keyword>
<evidence type="ECO:0000259" key="4">
    <source>
        <dbReference type="PROSITE" id="PS50081"/>
    </source>
</evidence>
<dbReference type="Proteomes" id="UP000076078">
    <property type="component" value="Unassembled WGS sequence"/>
</dbReference>
<feature type="compositionally biased region" description="Low complexity" evidence="3">
    <location>
        <begin position="715"/>
        <end position="754"/>
    </location>
</feature>
<dbReference type="FunCoup" id="A0A151Z3X5">
    <property type="interactions" value="425"/>
</dbReference>
<dbReference type="InterPro" id="IPR046349">
    <property type="entry name" value="C1-like_sf"/>
</dbReference>
<dbReference type="PANTHER" id="PTHR14689:SF2">
    <property type="entry name" value="PHORBOL-ESTER_DAG-TYPE DOMAIN-CONTAINING PROTEIN"/>
    <property type="match status" value="1"/>
</dbReference>
<dbReference type="OMA" id="YYCKICH"/>
<feature type="region of interest" description="Disordered" evidence="3">
    <location>
        <begin position="966"/>
        <end position="988"/>
    </location>
</feature>
<organism evidence="5 6">
    <name type="scientific">Tieghemostelium lacteum</name>
    <name type="common">Slime mold</name>
    <name type="synonym">Dictyostelium lacteum</name>
    <dbReference type="NCBI Taxonomy" id="361077"/>
    <lineage>
        <taxon>Eukaryota</taxon>
        <taxon>Amoebozoa</taxon>
        <taxon>Evosea</taxon>
        <taxon>Eumycetozoa</taxon>
        <taxon>Dictyostelia</taxon>
        <taxon>Dictyosteliales</taxon>
        <taxon>Raperosteliaceae</taxon>
        <taxon>Tieghemostelium</taxon>
    </lineage>
</organism>
<dbReference type="OrthoDB" id="21001at2759"/>
<reference evidence="5 6" key="1">
    <citation type="submission" date="2015-12" db="EMBL/GenBank/DDBJ databases">
        <title>Dictyostelia acquired genes for synthesis and detection of signals that induce cell-type specialization by lateral gene transfer from prokaryotes.</title>
        <authorList>
            <person name="Gloeckner G."/>
            <person name="Schaap P."/>
        </authorList>
    </citation>
    <scope>NUCLEOTIDE SEQUENCE [LARGE SCALE GENOMIC DNA]</scope>
    <source>
        <strain evidence="5 6">TK</strain>
    </source>
</reference>
<proteinExistence type="predicted"/>
<dbReference type="PANTHER" id="PTHR14689">
    <property type="entry name" value="PHORBOL-ESTER_DAG-TYPE DOMAIN-CONTAINING PROTEIN"/>
    <property type="match status" value="1"/>
</dbReference>
<name>A0A151Z3X5_TIELA</name>
<keyword evidence="2" id="KW-0862">Zinc</keyword>
<evidence type="ECO:0000313" key="6">
    <source>
        <dbReference type="Proteomes" id="UP000076078"/>
    </source>
</evidence>
<feature type="region of interest" description="Disordered" evidence="3">
    <location>
        <begin position="121"/>
        <end position="166"/>
    </location>
</feature>
<dbReference type="EMBL" id="LODT01000051">
    <property type="protein sequence ID" value="KYQ88617.1"/>
    <property type="molecule type" value="Genomic_DNA"/>
</dbReference>
<dbReference type="AlphaFoldDB" id="A0A151Z3X5"/>
<keyword evidence="1" id="KW-0479">Metal-binding</keyword>
<feature type="region of interest" description="Disordered" evidence="3">
    <location>
        <begin position="711"/>
        <end position="754"/>
    </location>
</feature>
<evidence type="ECO:0000256" key="1">
    <source>
        <dbReference type="ARBA" id="ARBA00022723"/>
    </source>
</evidence>
<dbReference type="InterPro" id="IPR002219">
    <property type="entry name" value="PKC_DAG/PE"/>
</dbReference>
<sequence>MAYYCNSCHITCHVECNPKHYHMPSYCSIIKHEWVKDQFDNSPTCSGCNNPICSPKLKASGYSCSKCIFKVHKTCRNLANKCESTPNKSSIFSNIRKSSTYLLSADSDANQNVYILNNSISSNSSSSSSGNNTSSDSLLGGSGSRDSTGSNNSNSSGGSSSNTSSNISILSKSMWTTPSTPFNEQGGKLGKSTAVPLSELFSSQQHSNVTGFYGGSDDLTPQQHQQQFMNNIIQNSNYNQSNNNNNNNSHDDVMFELDFIALPLSLNQRYQFLERMKQFFNNLSNRMECNFIYNFESTTSSSSNNNNNNTDDSDDQSNNNNNRIKYKTIAEIFHNQMLSTTPSKIRTPRQFNHYRLLIESFLVLYSNSWCEKTEFILRLALDFYKFLCTHKIDAENVLIGATPSKDIQRRVKKYFYISELDVNNRNNNKKFDWDFRISRLSLIENINAWSLIDNRDLLQKTVREFSKHLEKEKLLEGDIIIAKLPKNWNFQDYDSASSYFISDPNHHEFDEGSFIFGRYYKEADQLGLNCLVHLLPNEVKPLKIPFSRVVSLKMIEIVIPPFESTRMDRVEKFITNPFDAFISELRSALKESTKFHLLEQGLDVSLVGKGLNFDGVKSASLEDLIQIRNKITQLEVPDFLQSIDQMATDFSQFFTRYLKKVYITELSRNYQIYYYQESRPSSLSLPNTLITDYNQLFNINSTSVPIKDEYDQLNSSTSSSTSTPPLSSSTTTFTSSTSSTTSNQSTNTSTSTTSKPNLFSYVKKQYTKFKPFLPTLRTLISDIESGKKFTFKAKDSLNTVKFESDLAIENVKTYNAKLLDGSKKKELTGWYLQLIRESLDTFLKNNGYDTQAVPENYIDRPPDSLSKVKENLRIVNLILKPATPREFEERLQNLISPLKKKIYTGIDEFLSVAEILLASLLKEYKQYLYELSLGLIDHDLSLTTYSEEYLKAFNSLLKSIYNSSGNSNSGQSSSPNNTIGAGGGGGGSGGGPSFLSSSSVLQSHSMSASTSTSSSTPSSPLMSSTIFRTDKSTIVLTLINLIDDVLYIREMKQLEDKYYSNEILLEPSASEGGPPVDRQLSNTVPITGLLFSRLMRLKHEIRTVLEVWTNKDIYNFNLTKPGYNYHGVIIGKKDEYIKENRENSNLDNNN</sequence>
<dbReference type="InParanoid" id="A0A151Z3X5"/>
<feature type="compositionally biased region" description="Low complexity" evidence="3">
    <location>
        <begin position="966"/>
        <end position="977"/>
    </location>
</feature>